<comment type="similarity">
    <text evidence="1">Belongs to the bacterial solute-binding protein 1 family.</text>
</comment>
<evidence type="ECO:0000313" key="5">
    <source>
        <dbReference type="Proteomes" id="UP000185696"/>
    </source>
</evidence>
<sequence length="415" mass="44940">MAGTATLATAAAPLATACGSGAPKSDTDGDAFTVYWNAGHGYQAYEKVIDEFEREHGVTVNFQKYQWPDLRTRLLADLASGTVPDVVETQGAWVQEFAVSGDALSLAKYVAADGAEMGFPDDWLPATVSRNSHEGEVYGLQLHYTCSLLLYNRTMLDAAGISPPSTWDDLLAAAKELTTGEVYGIALNQDSSYAWPWLVQNGVRFYDPDTRAVLAPREAAEEALRFQADLAHRHRVSPVPVPSTDYAGPQKLLSAGRAAMIITGPWDLKPIADTSPDLELGIAPVLRQKEQATISAGASMMVPAKASRPDLSWDFLRRITTLDVERAATREAGMLMPRKSWAEQPEVQDDEHIRAFADGLPHARDFLEEIGPTGRSGEIADNLFKTLYQSIVVANTPVSEAFAVFDEAAGRALAG</sequence>
<dbReference type="CDD" id="cd13585">
    <property type="entry name" value="PBP2_TMBP_like"/>
    <property type="match status" value="1"/>
</dbReference>
<dbReference type="Proteomes" id="UP000185696">
    <property type="component" value="Unassembled WGS sequence"/>
</dbReference>
<dbReference type="AlphaFoldDB" id="A0A7Z0WTC0"/>
<gene>
    <name evidence="4" type="ORF">BLA60_02450</name>
</gene>
<dbReference type="Gene3D" id="3.40.190.10">
    <property type="entry name" value="Periplasmic binding protein-like II"/>
    <property type="match status" value="2"/>
</dbReference>
<organism evidence="4 5">
    <name type="scientific">Actinophytocola xinjiangensis</name>
    <dbReference type="NCBI Taxonomy" id="485602"/>
    <lineage>
        <taxon>Bacteria</taxon>
        <taxon>Bacillati</taxon>
        <taxon>Actinomycetota</taxon>
        <taxon>Actinomycetes</taxon>
        <taxon>Pseudonocardiales</taxon>
        <taxon>Pseudonocardiaceae</taxon>
    </lineage>
</organism>
<dbReference type="GO" id="GO:0015768">
    <property type="term" value="P:maltose transport"/>
    <property type="evidence" value="ECO:0007669"/>
    <property type="project" value="TreeGrafter"/>
</dbReference>
<keyword evidence="5" id="KW-1185">Reference proteome</keyword>
<evidence type="ECO:0000256" key="1">
    <source>
        <dbReference type="ARBA" id="ARBA00008520"/>
    </source>
</evidence>
<dbReference type="GO" id="GO:0042956">
    <property type="term" value="P:maltodextrin transmembrane transport"/>
    <property type="evidence" value="ECO:0007669"/>
    <property type="project" value="TreeGrafter"/>
</dbReference>
<evidence type="ECO:0000256" key="3">
    <source>
        <dbReference type="ARBA" id="ARBA00022729"/>
    </source>
</evidence>
<reference evidence="4 5" key="1">
    <citation type="submission" date="2016-12" db="EMBL/GenBank/DDBJ databases">
        <title>The draft genome sequence of Actinophytocola xinjiangensis.</title>
        <authorList>
            <person name="Wang W."/>
            <person name="Yuan L."/>
        </authorList>
    </citation>
    <scope>NUCLEOTIDE SEQUENCE [LARGE SCALE GENOMIC DNA]</scope>
    <source>
        <strain evidence="4 5">CGMCC 4.4663</strain>
    </source>
</reference>
<keyword evidence="2" id="KW-0813">Transport</keyword>
<comment type="caution">
    <text evidence="4">The sequence shown here is derived from an EMBL/GenBank/DDBJ whole genome shotgun (WGS) entry which is preliminary data.</text>
</comment>
<dbReference type="PANTHER" id="PTHR30061">
    <property type="entry name" value="MALTOSE-BINDING PERIPLASMIC PROTEIN"/>
    <property type="match status" value="1"/>
</dbReference>
<evidence type="ECO:0000313" key="4">
    <source>
        <dbReference type="EMBL" id="OLF14519.1"/>
    </source>
</evidence>
<dbReference type="SUPFAM" id="SSF53850">
    <property type="entry name" value="Periplasmic binding protein-like II"/>
    <property type="match status" value="1"/>
</dbReference>
<dbReference type="GO" id="GO:1901982">
    <property type="term" value="F:maltose binding"/>
    <property type="evidence" value="ECO:0007669"/>
    <property type="project" value="TreeGrafter"/>
</dbReference>
<dbReference type="Pfam" id="PF01547">
    <property type="entry name" value="SBP_bac_1"/>
    <property type="match status" value="1"/>
</dbReference>
<dbReference type="EMBL" id="MSIF01000001">
    <property type="protein sequence ID" value="OLF14519.1"/>
    <property type="molecule type" value="Genomic_DNA"/>
</dbReference>
<name>A0A7Z0WTC0_9PSEU</name>
<dbReference type="InterPro" id="IPR006059">
    <property type="entry name" value="SBP"/>
</dbReference>
<dbReference type="PANTHER" id="PTHR30061:SF50">
    <property type="entry name" value="MALTOSE_MALTODEXTRIN-BINDING PERIPLASMIC PROTEIN"/>
    <property type="match status" value="1"/>
</dbReference>
<protein>
    <submittedName>
        <fullName evidence="4">ABC transporter substrate-binding protein</fullName>
    </submittedName>
</protein>
<proteinExistence type="inferred from homology"/>
<keyword evidence="3" id="KW-0732">Signal</keyword>
<evidence type="ECO:0000256" key="2">
    <source>
        <dbReference type="ARBA" id="ARBA00022448"/>
    </source>
</evidence>
<accession>A0A7Z0WTC0</accession>
<dbReference type="GO" id="GO:0055052">
    <property type="term" value="C:ATP-binding cassette (ABC) transporter complex, substrate-binding subunit-containing"/>
    <property type="evidence" value="ECO:0007669"/>
    <property type="project" value="TreeGrafter"/>
</dbReference>